<dbReference type="EMBL" id="UAVL01000019">
    <property type="protein sequence ID" value="SQA64642.1"/>
    <property type="molecule type" value="Genomic_DNA"/>
</dbReference>
<dbReference type="Proteomes" id="UP000251313">
    <property type="component" value="Unassembled WGS sequence"/>
</dbReference>
<sequence>MKTNIRHVCQAGSAPIRLESLFDTGITEIADDCSTGPLADVDTASPVQRSTFWHDFFTLAYGDAGPNWTTVFQGVHQQLCSLSDDTDEIVIWSGTHPVEQLLRRRVYWWLRNSATKVTEVLIDTRDMDNPGERPYAAVAQIATERLKMRFAERQSIPPALCRQLADEWVTLRDQGTGIRLIEKNVLVERPIVYFDNDLLSLVREQPVQLNRTIGQAMSETGMGDTFCKWRYVTLIQRGALTLISGNLHDEYNSAMIGRPGNTGNDDTSNN</sequence>
<dbReference type="Pfam" id="PF08874">
    <property type="entry name" value="DUF1835"/>
    <property type="match status" value="1"/>
</dbReference>
<evidence type="ECO:0000313" key="4">
    <source>
        <dbReference type="Proteomes" id="UP000251313"/>
    </source>
</evidence>
<organism evidence="3 4">
    <name type="scientific">Yokenella regensburgei</name>
    <dbReference type="NCBI Taxonomy" id="158877"/>
    <lineage>
        <taxon>Bacteria</taxon>
        <taxon>Pseudomonadati</taxon>
        <taxon>Pseudomonadota</taxon>
        <taxon>Gammaproteobacteria</taxon>
        <taxon>Enterobacterales</taxon>
        <taxon>Enterobacteriaceae</taxon>
        <taxon>Yokenella</taxon>
    </lineage>
</organism>
<dbReference type="Pfam" id="PF12395">
    <property type="entry name" value="DUF3658"/>
    <property type="match status" value="1"/>
</dbReference>
<evidence type="ECO:0000259" key="1">
    <source>
        <dbReference type="Pfam" id="PF08874"/>
    </source>
</evidence>
<evidence type="ECO:0000259" key="2">
    <source>
        <dbReference type="Pfam" id="PF12395"/>
    </source>
</evidence>
<feature type="domain" description="DUF3658" evidence="2">
    <location>
        <begin position="152"/>
        <end position="244"/>
    </location>
</feature>
<dbReference type="RefSeq" id="WP_038255691.1">
    <property type="nucleotide sequence ID" value="NZ_UAVL01000019.1"/>
</dbReference>
<dbReference type="InterPro" id="IPR022123">
    <property type="entry name" value="DUF3658"/>
</dbReference>
<dbReference type="AlphaFoldDB" id="A0AB38G024"/>
<evidence type="ECO:0000313" key="3">
    <source>
        <dbReference type="EMBL" id="SQA64642.1"/>
    </source>
</evidence>
<comment type="caution">
    <text evidence="3">The sequence shown here is derived from an EMBL/GenBank/DDBJ whole genome shotgun (WGS) entry which is preliminary data.</text>
</comment>
<reference evidence="3 4" key="1">
    <citation type="submission" date="2018-06" db="EMBL/GenBank/DDBJ databases">
        <authorList>
            <consortium name="Pathogen Informatics"/>
            <person name="Doyle S."/>
        </authorList>
    </citation>
    <scope>NUCLEOTIDE SEQUENCE [LARGE SCALE GENOMIC DNA]</scope>
    <source>
        <strain evidence="3 4">NCTC11967</strain>
    </source>
</reference>
<accession>A0AB38G024</accession>
<protein>
    <submittedName>
        <fullName evidence="3">Domain of uncharacterized function (DUF1835)</fullName>
    </submittedName>
</protein>
<dbReference type="InterPro" id="IPR014973">
    <property type="entry name" value="DUF1835"/>
</dbReference>
<name>A0AB38G024_9ENTR</name>
<proteinExistence type="predicted"/>
<gene>
    <name evidence="3" type="ORF">NCTC11967_03673</name>
</gene>
<feature type="domain" description="DUF1835" evidence="1">
    <location>
        <begin position="22"/>
        <end position="120"/>
    </location>
</feature>